<dbReference type="PANTHER" id="PTHR37292">
    <property type="entry name" value="VNG6097C"/>
    <property type="match status" value="1"/>
</dbReference>
<feature type="compositionally biased region" description="Acidic residues" evidence="1">
    <location>
        <begin position="539"/>
        <end position="553"/>
    </location>
</feature>
<feature type="domain" description="GmrSD restriction endonucleases N-terminal" evidence="2">
    <location>
        <begin position="15"/>
        <end position="214"/>
    </location>
</feature>
<dbReference type="Pfam" id="PF03235">
    <property type="entry name" value="GmrSD_N"/>
    <property type="match status" value="1"/>
</dbReference>
<evidence type="ECO:0000313" key="4">
    <source>
        <dbReference type="Proteomes" id="UP000019491"/>
    </source>
</evidence>
<name>X0QB31_RHOWR</name>
<proteinExistence type="predicted"/>
<dbReference type="Proteomes" id="UP000019491">
    <property type="component" value="Unassembled WGS sequence"/>
</dbReference>
<accession>X0QB31</accession>
<reference evidence="3 4" key="1">
    <citation type="submission" date="2014-02" db="EMBL/GenBank/DDBJ databases">
        <title>Whole genome shotgun sequence of Rhodococcus wratislaviensis NBRC 100605.</title>
        <authorList>
            <person name="Hosoyama A."/>
            <person name="Tsuchikane K."/>
            <person name="Yoshida I."/>
            <person name="Ohji S."/>
            <person name="Ichikawa N."/>
            <person name="Yamazoe A."/>
            <person name="Fujita N."/>
        </authorList>
    </citation>
    <scope>NUCLEOTIDE SEQUENCE [LARGE SCALE GENOMIC DNA]</scope>
    <source>
        <strain evidence="3 4">NBRC 100605</strain>
    </source>
</reference>
<dbReference type="EMBL" id="BAWF01000060">
    <property type="protein sequence ID" value="GAF48812.1"/>
    <property type="molecule type" value="Genomic_DNA"/>
</dbReference>
<dbReference type="InterPro" id="IPR004919">
    <property type="entry name" value="GmrSD_N"/>
</dbReference>
<comment type="caution">
    <text evidence="3">The sequence shown here is derived from an EMBL/GenBank/DDBJ whole genome shotgun (WGS) entry which is preliminary data.</text>
</comment>
<sequence length="565" mass="62530">MSEQTTRSRNEHLKIQELVANVRAGKIRVPEFQRAFRWDAEDVLALFDSILQGYPFGSLLLWKRSAPHAQVRIGALRVDAPATPDALWVVDGQQRITSLVNAVDPEASAADERFQIVYSLDQHRFISAHNQKAALGIPLPALFDLSRAFAWLQENPDAAEHAAEIQRVTALLRDVEVSASVIEQADEHVLREVFDRINSAGKRLRGSEIFDAIHSATDSESEKPVSIAAIADRLDQATDFGRLDEEIVYQAILVRRHPDITRDAHNEFSSDRSANTPFPAESQADAYEGTELALESVIRFLKDRAGIPHVTFVPFRFHLLVLTRFFSLYSAPSSRNLELLGRWFWRSTAAAPVLGYTGSTGNIRTLAALVEPGDESGSVQRLLDATHPTVPVPTPRLDRFRTNHSSGKVVLAALWARGPANPVTGQPLSHSDLAAYLLGETSAAPVALEIFPRRLLGEHASSAANRAIAVIDRDDFAGNLRGVPLDSLLLDEDMVAMFGNGDYSSFLERRMNRLARYLRDFLDERTGVGFEVTPPLSEFDFDEDEDEDNDDDSSSVASASSQEVQ</sequence>
<feature type="compositionally biased region" description="Low complexity" evidence="1">
    <location>
        <begin position="554"/>
        <end position="565"/>
    </location>
</feature>
<organism evidence="3 4">
    <name type="scientific">Rhodococcus wratislaviensis NBRC 100605</name>
    <dbReference type="NCBI Taxonomy" id="1219028"/>
    <lineage>
        <taxon>Bacteria</taxon>
        <taxon>Bacillati</taxon>
        <taxon>Actinomycetota</taxon>
        <taxon>Actinomycetes</taxon>
        <taxon>Mycobacteriales</taxon>
        <taxon>Nocardiaceae</taxon>
        <taxon>Rhodococcus</taxon>
    </lineage>
</organism>
<gene>
    <name evidence="3" type="ORF">RW1_060_00210</name>
</gene>
<dbReference type="PANTHER" id="PTHR37292:SF2">
    <property type="entry name" value="DUF262 DOMAIN-CONTAINING PROTEIN"/>
    <property type="match status" value="1"/>
</dbReference>
<evidence type="ECO:0000313" key="3">
    <source>
        <dbReference type="EMBL" id="GAF48812.1"/>
    </source>
</evidence>
<evidence type="ECO:0000259" key="2">
    <source>
        <dbReference type="Pfam" id="PF03235"/>
    </source>
</evidence>
<keyword evidence="4" id="KW-1185">Reference proteome</keyword>
<dbReference type="OrthoDB" id="9787127at2"/>
<dbReference type="AlphaFoldDB" id="X0QB31"/>
<evidence type="ECO:0000256" key="1">
    <source>
        <dbReference type="SAM" id="MobiDB-lite"/>
    </source>
</evidence>
<dbReference type="RefSeq" id="WP_063748283.1">
    <property type="nucleotide sequence ID" value="NZ_BAWF01000060.1"/>
</dbReference>
<feature type="region of interest" description="Disordered" evidence="1">
    <location>
        <begin position="531"/>
        <end position="565"/>
    </location>
</feature>
<protein>
    <recommendedName>
        <fullName evidence="2">GmrSD restriction endonucleases N-terminal domain-containing protein</fullName>
    </recommendedName>
</protein>